<sequence>MATQLRLSDSVAGVTLVAFGGGAADIFASIVAFTNPDPEVAKLAIGSLLGAGMFVIMIVAGACMIAVDFTPAARPLLRDMIFYLWALYWLLQCLWNQKITLFDSIGFLVFYVFYVFMVFLGSKFGGKIGLVTKPDKIYPPVEEAKPARNRILSVRARAISSLSTVQKRNTVMSVAEVGLNPVSGQRARAFSNLSTVENKLEVETLAKSDDFEKNFSWYLKQACLPWDPVEFEEFGVAGKSFSVCFAPLYILCKWTIPIVAQNEEQSWNKPLMLIQSVLFPWSFYVLLKQYDSELDDFGPLNRAVIPAILSVVFFAFVFLTTMKLPLNKPPKWYIFSTIVGFLGCIVWIYVIATELVGVLTCLGYFWNINNVVMGLSLLSWANSIGDFVADYSLAKAGRARTAIAACFGAPLLNLLVGVGFGCTITILTTESKNDIPLDFGPTEICLVAGGTAILLALLLILPMTNYQTNKALGIFNMCVYVVFISLCLYFGFQL</sequence>
<dbReference type="PANTHER" id="PTHR12266:SF0">
    <property type="entry name" value="MITOCHONDRIAL SODIUM_CALCIUM EXCHANGER PROTEIN"/>
    <property type="match status" value="1"/>
</dbReference>
<comment type="subcellular location">
    <subcellularLocation>
        <location evidence="1">Membrane</location>
        <topology evidence="1">Multi-pass membrane protein</topology>
    </subcellularLocation>
</comment>
<dbReference type="PANTHER" id="PTHR12266">
    <property type="entry name" value="NA+/CA2+ K+ INDEPENDENT EXCHANGER"/>
    <property type="match status" value="1"/>
</dbReference>
<feature type="transmembrane region" description="Helical" evidence="8">
    <location>
        <begin position="105"/>
        <end position="126"/>
    </location>
</feature>
<feature type="domain" description="Sodium/calcium exchanger membrane region" evidence="9">
    <location>
        <begin position="338"/>
        <end position="487"/>
    </location>
</feature>
<evidence type="ECO:0000256" key="6">
    <source>
        <dbReference type="ARBA" id="ARBA00022989"/>
    </source>
</evidence>
<evidence type="ECO:0000256" key="1">
    <source>
        <dbReference type="ARBA" id="ARBA00004141"/>
    </source>
</evidence>
<keyword evidence="4" id="KW-0109">Calcium transport</keyword>
<feature type="transmembrane region" description="Helical" evidence="8">
    <location>
        <begin position="364"/>
        <end position="381"/>
    </location>
</feature>
<proteinExistence type="predicted"/>
<dbReference type="EMBL" id="FN653053">
    <property type="protein sequence ID" value="CBY10175.1"/>
    <property type="molecule type" value="Genomic_DNA"/>
</dbReference>
<organism evidence="10 11">
    <name type="scientific">Oikopleura dioica</name>
    <name type="common">Tunicate</name>
    <dbReference type="NCBI Taxonomy" id="34765"/>
    <lineage>
        <taxon>Eukaryota</taxon>
        <taxon>Metazoa</taxon>
        <taxon>Chordata</taxon>
        <taxon>Tunicata</taxon>
        <taxon>Appendicularia</taxon>
        <taxon>Copelata</taxon>
        <taxon>Oikopleuridae</taxon>
        <taxon>Oikopleura</taxon>
    </lineage>
</organism>
<dbReference type="InterPro" id="IPR044880">
    <property type="entry name" value="NCX_ion-bd_dom_sf"/>
</dbReference>
<dbReference type="Pfam" id="PF01699">
    <property type="entry name" value="Na_Ca_ex"/>
    <property type="match status" value="2"/>
</dbReference>
<dbReference type="InParanoid" id="E4XI54"/>
<evidence type="ECO:0000256" key="2">
    <source>
        <dbReference type="ARBA" id="ARBA00022448"/>
    </source>
</evidence>
<evidence type="ECO:0000256" key="8">
    <source>
        <dbReference type="SAM" id="Phobius"/>
    </source>
</evidence>
<feature type="transmembrane region" description="Helical" evidence="8">
    <location>
        <begin position="45"/>
        <end position="69"/>
    </location>
</feature>
<keyword evidence="7 8" id="KW-0472">Membrane</keyword>
<dbReference type="InterPro" id="IPR051359">
    <property type="entry name" value="CaCA_antiporter"/>
</dbReference>
<feature type="transmembrane region" description="Helical" evidence="8">
    <location>
        <begin position="439"/>
        <end position="461"/>
    </location>
</feature>
<dbReference type="GO" id="GO:0006874">
    <property type="term" value="P:intracellular calcium ion homeostasis"/>
    <property type="evidence" value="ECO:0007669"/>
    <property type="project" value="TreeGrafter"/>
</dbReference>
<dbReference type="GO" id="GO:0006816">
    <property type="term" value="P:calcium ion transport"/>
    <property type="evidence" value="ECO:0007669"/>
    <property type="project" value="UniProtKB-KW"/>
</dbReference>
<keyword evidence="3" id="KW-0050">Antiport</keyword>
<keyword evidence="2" id="KW-0813">Transport</keyword>
<dbReference type="GO" id="GO:0015297">
    <property type="term" value="F:antiporter activity"/>
    <property type="evidence" value="ECO:0007669"/>
    <property type="project" value="UniProtKB-KW"/>
</dbReference>
<dbReference type="InterPro" id="IPR004837">
    <property type="entry name" value="NaCa_Exmemb"/>
</dbReference>
<evidence type="ECO:0000259" key="9">
    <source>
        <dbReference type="Pfam" id="PF01699"/>
    </source>
</evidence>
<evidence type="ECO:0000313" key="10">
    <source>
        <dbReference type="EMBL" id="CBY10175.1"/>
    </source>
</evidence>
<gene>
    <name evidence="10" type="ORF">GSOID_T00011108001</name>
</gene>
<feature type="transmembrane region" description="Helical" evidence="8">
    <location>
        <begin position="12"/>
        <end position="33"/>
    </location>
</feature>
<feature type="transmembrane region" description="Helical" evidence="8">
    <location>
        <begin position="271"/>
        <end position="287"/>
    </location>
</feature>
<dbReference type="Proteomes" id="UP000001307">
    <property type="component" value="Unassembled WGS sequence"/>
</dbReference>
<feature type="transmembrane region" description="Helical" evidence="8">
    <location>
        <begin position="332"/>
        <end position="352"/>
    </location>
</feature>
<dbReference type="AlphaFoldDB" id="E4XI54"/>
<dbReference type="GO" id="GO:0016020">
    <property type="term" value="C:membrane"/>
    <property type="evidence" value="ECO:0007669"/>
    <property type="project" value="UniProtKB-SubCell"/>
</dbReference>
<keyword evidence="4" id="KW-0406">Ion transport</keyword>
<feature type="transmembrane region" description="Helical" evidence="8">
    <location>
        <begin position="473"/>
        <end position="492"/>
    </location>
</feature>
<protein>
    <recommendedName>
        <fullName evidence="9">Sodium/calcium exchanger membrane region domain-containing protein</fullName>
    </recommendedName>
</protein>
<keyword evidence="6 8" id="KW-1133">Transmembrane helix</keyword>
<dbReference type="Gene3D" id="1.20.1420.30">
    <property type="entry name" value="NCX, central ion-binding region"/>
    <property type="match status" value="2"/>
</dbReference>
<evidence type="ECO:0000256" key="7">
    <source>
        <dbReference type="ARBA" id="ARBA00023136"/>
    </source>
</evidence>
<name>E4XI54_OIKDI</name>
<keyword evidence="5 8" id="KW-0812">Transmembrane</keyword>
<evidence type="ECO:0000256" key="3">
    <source>
        <dbReference type="ARBA" id="ARBA00022449"/>
    </source>
</evidence>
<feature type="transmembrane region" description="Helical" evidence="8">
    <location>
        <begin position="402"/>
        <end position="427"/>
    </location>
</feature>
<feature type="transmembrane region" description="Helical" evidence="8">
    <location>
        <begin position="299"/>
        <end position="320"/>
    </location>
</feature>
<evidence type="ECO:0000256" key="4">
    <source>
        <dbReference type="ARBA" id="ARBA00022568"/>
    </source>
</evidence>
<keyword evidence="11" id="KW-1185">Reference proteome</keyword>
<reference evidence="10 11" key="1">
    <citation type="journal article" date="2010" name="Science">
        <title>Plasticity of animal genome architecture unmasked by rapid evolution of a pelagic tunicate.</title>
        <authorList>
            <person name="Denoeud F."/>
            <person name="Henriet S."/>
            <person name="Mungpakdee S."/>
            <person name="Aury J.M."/>
            <person name="Da Silva C."/>
            <person name="Brinkmann H."/>
            <person name="Mikhaleva J."/>
            <person name="Olsen L.C."/>
            <person name="Jubin C."/>
            <person name="Canestro C."/>
            <person name="Bouquet J.M."/>
            <person name="Danks G."/>
            <person name="Poulain J."/>
            <person name="Campsteijn C."/>
            <person name="Adamski M."/>
            <person name="Cross I."/>
            <person name="Yadetie F."/>
            <person name="Muffato M."/>
            <person name="Louis A."/>
            <person name="Butcher S."/>
            <person name="Tsagkogeorga G."/>
            <person name="Konrad A."/>
            <person name="Singh S."/>
            <person name="Jensen M.F."/>
            <person name="Cong E.H."/>
            <person name="Eikeseth-Otteraa H."/>
            <person name="Noel B."/>
            <person name="Anthouard V."/>
            <person name="Porcel B.M."/>
            <person name="Kachouri-Lafond R."/>
            <person name="Nishino A."/>
            <person name="Ugolini M."/>
            <person name="Chourrout P."/>
            <person name="Nishida H."/>
            <person name="Aasland R."/>
            <person name="Huzurbazar S."/>
            <person name="Westhof E."/>
            <person name="Delsuc F."/>
            <person name="Lehrach H."/>
            <person name="Reinhardt R."/>
            <person name="Weissenbach J."/>
            <person name="Roy S.W."/>
            <person name="Artiguenave F."/>
            <person name="Postlethwait J.H."/>
            <person name="Manak J.R."/>
            <person name="Thompson E.M."/>
            <person name="Jaillon O."/>
            <person name="Du Pasquier L."/>
            <person name="Boudinot P."/>
            <person name="Liberles D.A."/>
            <person name="Volff J.N."/>
            <person name="Philippe H."/>
            <person name="Lenhard B."/>
            <person name="Roest Crollius H."/>
            <person name="Wincker P."/>
            <person name="Chourrout D."/>
        </authorList>
    </citation>
    <scope>NUCLEOTIDE SEQUENCE [LARGE SCALE GENOMIC DNA]</scope>
</reference>
<dbReference type="OrthoDB" id="407410at2759"/>
<evidence type="ECO:0000313" key="11">
    <source>
        <dbReference type="Proteomes" id="UP000001307"/>
    </source>
</evidence>
<feature type="domain" description="Sodium/calcium exchanger membrane region" evidence="9">
    <location>
        <begin position="2"/>
        <end position="119"/>
    </location>
</feature>
<dbReference type="GO" id="GO:0008324">
    <property type="term" value="F:monoatomic cation transmembrane transporter activity"/>
    <property type="evidence" value="ECO:0007669"/>
    <property type="project" value="TreeGrafter"/>
</dbReference>
<evidence type="ECO:0000256" key="5">
    <source>
        <dbReference type="ARBA" id="ARBA00022692"/>
    </source>
</evidence>
<accession>E4XI54</accession>
<keyword evidence="4" id="KW-0106">Calcium</keyword>